<name>A0A0M3HKS2_ASCLU</name>
<feature type="domain" description="Proteasome activator Blm10 middle HEAT repeats region" evidence="1">
    <location>
        <begin position="42"/>
        <end position="85"/>
    </location>
</feature>
<dbReference type="PANTHER" id="PTHR32170">
    <property type="entry name" value="PROTEASOME ACTIVATOR COMPLEX SUBUNIT 4"/>
    <property type="match status" value="1"/>
</dbReference>
<dbReference type="Proteomes" id="UP000036681">
    <property type="component" value="Unplaced"/>
</dbReference>
<dbReference type="InterPro" id="IPR035309">
    <property type="entry name" value="PSME4"/>
</dbReference>
<dbReference type="PANTHER" id="PTHR32170:SF3">
    <property type="entry name" value="PROTEASOME ACTIVATOR COMPLEX SUBUNIT 4"/>
    <property type="match status" value="1"/>
</dbReference>
<dbReference type="Pfam" id="PF16507">
    <property type="entry name" value="HEAT_PSME4_mid"/>
    <property type="match status" value="1"/>
</dbReference>
<dbReference type="AlphaFoldDB" id="A0A0M3HKS2"/>
<dbReference type="GO" id="GO:0005829">
    <property type="term" value="C:cytosol"/>
    <property type="evidence" value="ECO:0007669"/>
    <property type="project" value="TreeGrafter"/>
</dbReference>
<sequence>MFSLSVRKDQITVGVSGNRVDLFSTWIVYMLGGKSDGAQGHLTQMLNSLEPYFHPSNTGEHTERLLVFLVALCNAFVSRLHKERYCRVEGHDVRNHGLISVGCQEKNDDFFHSSRRI</sequence>
<keyword evidence="2" id="KW-1185">Reference proteome</keyword>
<dbReference type="InterPro" id="IPR032430">
    <property type="entry name" value="Blm10_mid"/>
</dbReference>
<reference evidence="3" key="1">
    <citation type="submission" date="2017-02" db="UniProtKB">
        <authorList>
            <consortium name="WormBaseParasite"/>
        </authorList>
    </citation>
    <scope>IDENTIFICATION</scope>
</reference>
<protein>
    <submittedName>
        <fullName evidence="3">BLM10_mid domain-containing protein</fullName>
    </submittedName>
</protein>
<dbReference type="GO" id="GO:0070628">
    <property type="term" value="F:proteasome binding"/>
    <property type="evidence" value="ECO:0007669"/>
    <property type="project" value="InterPro"/>
</dbReference>
<evidence type="ECO:0000313" key="2">
    <source>
        <dbReference type="Proteomes" id="UP000036681"/>
    </source>
</evidence>
<evidence type="ECO:0000259" key="1">
    <source>
        <dbReference type="Pfam" id="PF16507"/>
    </source>
</evidence>
<organism evidence="2 3">
    <name type="scientific">Ascaris lumbricoides</name>
    <name type="common">Giant roundworm</name>
    <dbReference type="NCBI Taxonomy" id="6252"/>
    <lineage>
        <taxon>Eukaryota</taxon>
        <taxon>Metazoa</taxon>
        <taxon>Ecdysozoa</taxon>
        <taxon>Nematoda</taxon>
        <taxon>Chromadorea</taxon>
        <taxon>Rhabditida</taxon>
        <taxon>Spirurina</taxon>
        <taxon>Ascaridomorpha</taxon>
        <taxon>Ascaridoidea</taxon>
        <taxon>Ascarididae</taxon>
        <taxon>Ascaris</taxon>
    </lineage>
</organism>
<accession>A0A0M3HKS2</accession>
<evidence type="ECO:0000313" key="3">
    <source>
        <dbReference type="WBParaSite" id="ALUE_0000211701-mRNA-1"/>
    </source>
</evidence>
<proteinExistence type="predicted"/>
<dbReference type="WBParaSite" id="ALUE_0000211701-mRNA-1">
    <property type="protein sequence ID" value="ALUE_0000211701-mRNA-1"/>
    <property type="gene ID" value="ALUE_0000211701"/>
</dbReference>
<dbReference type="GO" id="GO:0010499">
    <property type="term" value="P:proteasomal ubiquitin-independent protein catabolic process"/>
    <property type="evidence" value="ECO:0007669"/>
    <property type="project" value="TreeGrafter"/>
</dbReference>
<dbReference type="GO" id="GO:0005634">
    <property type="term" value="C:nucleus"/>
    <property type="evidence" value="ECO:0007669"/>
    <property type="project" value="TreeGrafter"/>
</dbReference>
<dbReference type="GO" id="GO:0016504">
    <property type="term" value="F:peptidase activator activity"/>
    <property type="evidence" value="ECO:0007669"/>
    <property type="project" value="InterPro"/>
</dbReference>